<dbReference type="PROSITE" id="PS51318">
    <property type="entry name" value="TAT"/>
    <property type="match status" value="1"/>
</dbReference>
<evidence type="ECO:0000313" key="2">
    <source>
        <dbReference type="EMBL" id="MEN2790402.1"/>
    </source>
</evidence>
<evidence type="ECO:0000313" key="3">
    <source>
        <dbReference type="Proteomes" id="UP001419910"/>
    </source>
</evidence>
<dbReference type="Pfam" id="PF03992">
    <property type="entry name" value="ABM"/>
    <property type="match status" value="1"/>
</dbReference>
<dbReference type="EC" id="1.-.-.-" evidence="2"/>
<proteinExistence type="predicted"/>
<dbReference type="InterPro" id="IPR006311">
    <property type="entry name" value="TAT_signal"/>
</dbReference>
<dbReference type="InterPro" id="IPR011008">
    <property type="entry name" value="Dimeric_a/b-barrel"/>
</dbReference>
<accession>A0ABU9Y3L7</accession>
<gene>
    <name evidence="2" type="ORF">ABC974_12255</name>
</gene>
<organism evidence="2 3">
    <name type="scientific">Sphingomonas oligophenolica</name>
    <dbReference type="NCBI Taxonomy" id="301154"/>
    <lineage>
        <taxon>Bacteria</taxon>
        <taxon>Pseudomonadati</taxon>
        <taxon>Pseudomonadota</taxon>
        <taxon>Alphaproteobacteria</taxon>
        <taxon>Sphingomonadales</taxon>
        <taxon>Sphingomonadaceae</taxon>
        <taxon>Sphingomonas</taxon>
    </lineage>
</organism>
<dbReference type="InterPro" id="IPR007138">
    <property type="entry name" value="ABM_dom"/>
</dbReference>
<dbReference type="GO" id="GO:0004497">
    <property type="term" value="F:monooxygenase activity"/>
    <property type="evidence" value="ECO:0007669"/>
    <property type="project" value="UniProtKB-KW"/>
</dbReference>
<dbReference type="SUPFAM" id="SSF54909">
    <property type="entry name" value="Dimeric alpha+beta barrel"/>
    <property type="match status" value="1"/>
</dbReference>
<dbReference type="Gene3D" id="3.30.70.100">
    <property type="match status" value="1"/>
</dbReference>
<reference evidence="2 3" key="1">
    <citation type="submission" date="2024-05" db="EMBL/GenBank/DDBJ databases">
        <authorList>
            <person name="Liu Q."/>
            <person name="Xin Y.-H."/>
        </authorList>
    </citation>
    <scope>NUCLEOTIDE SEQUENCE [LARGE SCALE GENOMIC DNA]</scope>
    <source>
        <strain evidence="2 3">CGMCC 1.10181</strain>
    </source>
</reference>
<dbReference type="EMBL" id="JBDIME010000009">
    <property type="protein sequence ID" value="MEN2790402.1"/>
    <property type="molecule type" value="Genomic_DNA"/>
</dbReference>
<sequence>MSQPPVIGRRGLVGGAVAIAVIGRAAAAMTGDATAGDGAMFGTIGRIKAIAGQRDALAAILAGGSGGMPGCISYIVAEDLADADALWVTEIWESREAHQASLALPAVREAIGKGRPLIASFDSGAQTRPISGVRR</sequence>
<protein>
    <submittedName>
        <fullName evidence="2">Quinol monooxygenase</fullName>
        <ecNumber evidence="2">1.-.-.-</ecNumber>
    </submittedName>
</protein>
<feature type="domain" description="ABM" evidence="1">
    <location>
        <begin position="41"/>
        <end position="126"/>
    </location>
</feature>
<evidence type="ECO:0000259" key="1">
    <source>
        <dbReference type="PROSITE" id="PS51725"/>
    </source>
</evidence>
<keyword evidence="2" id="KW-0560">Oxidoreductase</keyword>
<dbReference type="Proteomes" id="UP001419910">
    <property type="component" value="Unassembled WGS sequence"/>
</dbReference>
<keyword evidence="3" id="KW-1185">Reference proteome</keyword>
<comment type="caution">
    <text evidence="2">The sequence shown here is derived from an EMBL/GenBank/DDBJ whole genome shotgun (WGS) entry which is preliminary data.</text>
</comment>
<dbReference type="RefSeq" id="WP_343889390.1">
    <property type="nucleotide sequence ID" value="NZ_BAAAEH010000021.1"/>
</dbReference>
<dbReference type="PROSITE" id="PS51725">
    <property type="entry name" value="ABM"/>
    <property type="match status" value="1"/>
</dbReference>
<keyword evidence="2" id="KW-0503">Monooxygenase</keyword>
<name>A0ABU9Y3L7_9SPHN</name>